<evidence type="ECO:0000256" key="3">
    <source>
        <dbReference type="ARBA" id="ARBA00004496"/>
    </source>
</evidence>
<evidence type="ECO:0000313" key="14">
    <source>
        <dbReference type="Ensembl" id="ENSMALP00000030782.1"/>
    </source>
</evidence>
<proteinExistence type="inferred from homology"/>
<comment type="function">
    <text evidence="12">Transposase-derived protein that may have nuclease activity. Does not have transposase activity.</text>
</comment>
<evidence type="ECO:0000256" key="10">
    <source>
        <dbReference type="ARBA" id="ARBA00023242"/>
    </source>
</evidence>
<evidence type="ECO:0000259" key="13">
    <source>
        <dbReference type="Pfam" id="PF13359"/>
    </source>
</evidence>
<evidence type="ECO:0000256" key="4">
    <source>
        <dbReference type="ARBA" id="ARBA00006958"/>
    </source>
</evidence>
<feature type="domain" description="DDE Tnp4" evidence="13">
    <location>
        <begin position="206"/>
        <end position="353"/>
    </location>
</feature>
<dbReference type="Pfam" id="PF13359">
    <property type="entry name" value="DDE_Tnp_4"/>
    <property type="match status" value="1"/>
</dbReference>
<dbReference type="InterPro" id="IPR045249">
    <property type="entry name" value="HARBI1-like"/>
</dbReference>
<protein>
    <recommendedName>
        <fullName evidence="5">Putative nuclease HARBI1</fullName>
    </recommendedName>
    <alternativeName>
        <fullName evidence="11">Harbinger transposase-derived nuclease</fullName>
    </alternativeName>
</protein>
<evidence type="ECO:0000256" key="8">
    <source>
        <dbReference type="ARBA" id="ARBA00022723"/>
    </source>
</evidence>
<evidence type="ECO:0000256" key="7">
    <source>
        <dbReference type="ARBA" id="ARBA00022722"/>
    </source>
</evidence>
<reference evidence="14" key="1">
    <citation type="submission" date="2025-08" db="UniProtKB">
        <authorList>
            <consortium name="Ensembl"/>
        </authorList>
    </citation>
    <scope>IDENTIFICATION</scope>
</reference>
<evidence type="ECO:0000256" key="2">
    <source>
        <dbReference type="ARBA" id="ARBA00004123"/>
    </source>
</evidence>
<dbReference type="InterPro" id="IPR027806">
    <property type="entry name" value="HARBI1_dom"/>
</dbReference>
<evidence type="ECO:0000256" key="1">
    <source>
        <dbReference type="ARBA" id="ARBA00001968"/>
    </source>
</evidence>
<keyword evidence="8" id="KW-0479">Metal-binding</keyword>
<evidence type="ECO:0000256" key="6">
    <source>
        <dbReference type="ARBA" id="ARBA00022490"/>
    </source>
</evidence>
<comment type="cofactor">
    <cofactor evidence="1">
        <name>a divalent metal cation</name>
        <dbReference type="ChEBI" id="CHEBI:60240"/>
    </cofactor>
</comment>
<evidence type="ECO:0000313" key="15">
    <source>
        <dbReference type="Proteomes" id="UP000261600"/>
    </source>
</evidence>
<organism evidence="14 15">
    <name type="scientific">Monopterus albus</name>
    <name type="common">Swamp eel</name>
    <dbReference type="NCBI Taxonomy" id="43700"/>
    <lineage>
        <taxon>Eukaryota</taxon>
        <taxon>Metazoa</taxon>
        <taxon>Chordata</taxon>
        <taxon>Craniata</taxon>
        <taxon>Vertebrata</taxon>
        <taxon>Euteleostomi</taxon>
        <taxon>Actinopterygii</taxon>
        <taxon>Neopterygii</taxon>
        <taxon>Teleostei</taxon>
        <taxon>Neoteleostei</taxon>
        <taxon>Acanthomorphata</taxon>
        <taxon>Anabantaria</taxon>
        <taxon>Synbranchiformes</taxon>
        <taxon>Synbranchidae</taxon>
        <taxon>Monopterus</taxon>
    </lineage>
</organism>
<dbReference type="GO" id="GO:0046872">
    <property type="term" value="F:metal ion binding"/>
    <property type="evidence" value="ECO:0007669"/>
    <property type="project" value="UniProtKB-KW"/>
</dbReference>
<dbReference type="GO" id="GO:0016787">
    <property type="term" value="F:hydrolase activity"/>
    <property type="evidence" value="ECO:0007669"/>
    <property type="project" value="UniProtKB-KW"/>
</dbReference>
<dbReference type="PANTHER" id="PTHR22930:SF267">
    <property type="entry name" value="NUCLEASE HARBI1-RELATED"/>
    <property type="match status" value="1"/>
</dbReference>
<dbReference type="GO" id="GO:0005634">
    <property type="term" value="C:nucleus"/>
    <property type="evidence" value="ECO:0007669"/>
    <property type="project" value="UniProtKB-SubCell"/>
</dbReference>
<evidence type="ECO:0000256" key="11">
    <source>
        <dbReference type="ARBA" id="ARBA00030126"/>
    </source>
</evidence>
<keyword evidence="6" id="KW-0963">Cytoplasm</keyword>
<accession>A0A3Q3RB81</accession>
<evidence type="ECO:0000256" key="9">
    <source>
        <dbReference type="ARBA" id="ARBA00022801"/>
    </source>
</evidence>
<comment type="similarity">
    <text evidence="4">Belongs to the HARBI1 family.</text>
</comment>
<name>A0A3Q3RB81_MONAL</name>
<dbReference type="PRINTS" id="PR02086">
    <property type="entry name" value="PUTNUCHARBI1"/>
</dbReference>
<dbReference type="GO" id="GO:0004518">
    <property type="term" value="F:nuclease activity"/>
    <property type="evidence" value="ECO:0007669"/>
    <property type="project" value="UniProtKB-KW"/>
</dbReference>
<sequence>MVPLLYYSEHCSSIIGVGSIASIEHKPHLLSCNRCVRKDQLHRHIDQPFSEESQRDSEMAGVVHRHHHFARRGYRQRVYVERTKPLEQYTTEELYVRFRFGKADIEYLVNLLRPKLQHRTQRSHGLSVEEQILIALRFYACGTFYQVVGDYMGVVKSAVCDVVRDVSIALASLANEFVSFPKDNQIAQAKRSFFLLGNMPNTIGAIDCTHVHIQAPRENEWEFINRKGRHSINVQLLCDADLIITNCVVKWPGSVHDARILRGSALYRDLQTNRPDGIILGDSAYPLLPWLMTPFLTANTPAQARFNTAHCRARCAIERLNGVLKRRFACLNYLRAEPQKACNITLACIVLHNIATKRNVPLCADNDAPEPLGDPNQPPGFSYYRHAEYFSEENHVIRNPFL</sequence>
<keyword evidence="7" id="KW-0540">Nuclease</keyword>
<dbReference type="PANTHER" id="PTHR22930">
    <property type="match status" value="1"/>
</dbReference>
<dbReference type="InterPro" id="IPR026103">
    <property type="entry name" value="HARBI1_animal"/>
</dbReference>
<evidence type="ECO:0000256" key="5">
    <source>
        <dbReference type="ARBA" id="ARBA00015519"/>
    </source>
</evidence>
<keyword evidence="9" id="KW-0378">Hydrolase</keyword>
<evidence type="ECO:0000256" key="12">
    <source>
        <dbReference type="ARBA" id="ARBA00045850"/>
    </source>
</evidence>
<dbReference type="Ensembl" id="ENSMALT00000031327.1">
    <property type="protein sequence ID" value="ENSMALP00000030782.1"/>
    <property type="gene ID" value="ENSMALG00000021268.1"/>
</dbReference>
<dbReference type="Proteomes" id="UP000261600">
    <property type="component" value="Unplaced"/>
</dbReference>
<dbReference type="GO" id="GO:0005737">
    <property type="term" value="C:cytoplasm"/>
    <property type="evidence" value="ECO:0007669"/>
    <property type="project" value="UniProtKB-SubCell"/>
</dbReference>
<dbReference type="AlphaFoldDB" id="A0A3Q3RB81"/>
<keyword evidence="10" id="KW-0539">Nucleus</keyword>
<reference evidence="14" key="2">
    <citation type="submission" date="2025-09" db="UniProtKB">
        <authorList>
            <consortium name="Ensembl"/>
        </authorList>
    </citation>
    <scope>IDENTIFICATION</scope>
</reference>
<comment type="subcellular location">
    <subcellularLocation>
        <location evidence="3">Cytoplasm</location>
    </subcellularLocation>
    <subcellularLocation>
        <location evidence="2">Nucleus</location>
    </subcellularLocation>
</comment>
<keyword evidence="15" id="KW-1185">Reference proteome</keyword>